<dbReference type="SUPFAM" id="SSF54695">
    <property type="entry name" value="POZ domain"/>
    <property type="match status" value="1"/>
</dbReference>
<evidence type="ECO:0000313" key="3">
    <source>
        <dbReference type="EMBL" id="KAL3682606.1"/>
    </source>
</evidence>
<evidence type="ECO:0000259" key="2">
    <source>
        <dbReference type="PROSITE" id="PS50097"/>
    </source>
</evidence>
<reference evidence="3 4" key="1">
    <citation type="submission" date="2024-09" db="EMBL/GenBank/DDBJ databases">
        <title>Chromosome-scale assembly of Riccia sorocarpa.</title>
        <authorList>
            <person name="Paukszto L."/>
        </authorList>
    </citation>
    <scope>NUCLEOTIDE SEQUENCE [LARGE SCALE GENOMIC DNA]</scope>
    <source>
        <strain evidence="3">LP-2024</strain>
        <tissue evidence="3">Aerial parts of the thallus</tissue>
    </source>
</reference>
<name>A0ABD3GVK5_9MARC</name>
<dbReference type="PROSITE" id="PS50097">
    <property type="entry name" value="BTB"/>
    <property type="match status" value="1"/>
</dbReference>
<evidence type="ECO:0000313" key="4">
    <source>
        <dbReference type="Proteomes" id="UP001633002"/>
    </source>
</evidence>
<dbReference type="EMBL" id="JBJQOH010000006">
    <property type="protein sequence ID" value="KAL3682606.1"/>
    <property type="molecule type" value="Genomic_DNA"/>
</dbReference>
<feature type="domain" description="BTB" evidence="2">
    <location>
        <begin position="104"/>
        <end position="172"/>
    </location>
</feature>
<dbReference type="AlphaFoldDB" id="A0ABD3GVK5"/>
<gene>
    <name evidence="3" type="ORF">R1sor_000628</name>
</gene>
<accession>A0ABD3GVK5</accession>
<evidence type="ECO:0000256" key="1">
    <source>
        <dbReference type="ARBA" id="ARBA00004906"/>
    </source>
</evidence>
<dbReference type="InterPro" id="IPR000210">
    <property type="entry name" value="BTB/POZ_dom"/>
</dbReference>
<dbReference type="InterPro" id="IPR011333">
    <property type="entry name" value="SKP1/BTB/POZ_sf"/>
</dbReference>
<dbReference type="SMART" id="SM00225">
    <property type="entry name" value="BTB"/>
    <property type="match status" value="1"/>
</dbReference>
<dbReference type="Gene3D" id="3.30.710.10">
    <property type="entry name" value="Potassium Channel Kv1.1, Chain A"/>
    <property type="match status" value="1"/>
</dbReference>
<organism evidence="3 4">
    <name type="scientific">Riccia sorocarpa</name>
    <dbReference type="NCBI Taxonomy" id="122646"/>
    <lineage>
        <taxon>Eukaryota</taxon>
        <taxon>Viridiplantae</taxon>
        <taxon>Streptophyta</taxon>
        <taxon>Embryophyta</taxon>
        <taxon>Marchantiophyta</taxon>
        <taxon>Marchantiopsida</taxon>
        <taxon>Marchantiidae</taxon>
        <taxon>Marchantiales</taxon>
        <taxon>Ricciaceae</taxon>
        <taxon>Riccia</taxon>
    </lineage>
</organism>
<protein>
    <recommendedName>
        <fullName evidence="2">BTB domain-containing protein</fullName>
    </recommendedName>
</protein>
<proteinExistence type="predicted"/>
<dbReference type="Pfam" id="PF00651">
    <property type="entry name" value="BTB"/>
    <property type="match status" value="1"/>
</dbReference>
<sequence length="356" mass="40404">MLVSPSARIYKRQNWKMVLKHLVIIKFPDRWKVKLATNSHLQKNKLHEAESAVTGITIAKLYAEKHLLKQAATIWELKRKVSFTEAKVTELKKNVSFFYENCPGDIIFVGWDKEPVIAHCFIMASNSTVFQRMFSIDMKERRTGIVDIPDARASALRSMVGYCYTMEVQFTEDASAEELLKLADRYDIRGLREQCEKILYTGINFTNLRRRIELARVYEISGLAVINGRAPVTCLNQGRSDQKGLLSPKVLNAIPDDAFFIPGLAVINGRAPKTCLYQGRSDQNGLLSPKVLDAFHDDAFFNPGVKIVKIWMRDRLGDASPKLVQKTNDICEAFFSPPYPTVIERLAADLSSAQRR</sequence>
<dbReference type="CDD" id="cd18186">
    <property type="entry name" value="BTB_POZ_ZBTB_KLHL-like"/>
    <property type="match status" value="1"/>
</dbReference>
<keyword evidence="4" id="KW-1185">Reference proteome</keyword>
<dbReference type="PANTHER" id="PTHR24413">
    <property type="entry name" value="SPECKLE-TYPE POZ PROTEIN"/>
    <property type="match status" value="1"/>
</dbReference>
<dbReference type="Proteomes" id="UP001633002">
    <property type="component" value="Unassembled WGS sequence"/>
</dbReference>
<comment type="pathway">
    <text evidence="1">Protein modification; protein ubiquitination.</text>
</comment>
<comment type="caution">
    <text evidence="3">The sequence shown here is derived from an EMBL/GenBank/DDBJ whole genome shotgun (WGS) entry which is preliminary data.</text>
</comment>